<reference evidence="1 2" key="1">
    <citation type="submission" date="2020-10" db="EMBL/GenBank/DDBJ databases">
        <title>Bacillus sp. HD4P25, an endophyte from a halophyte.</title>
        <authorList>
            <person name="Sun J.-Q."/>
        </authorList>
    </citation>
    <scope>NUCLEOTIDE SEQUENCE [LARGE SCALE GENOMIC DNA]</scope>
    <source>
        <strain evidence="1 2">YIM 93174</strain>
    </source>
</reference>
<keyword evidence="2" id="KW-1185">Reference proteome</keyword>
<evidence type="ECO:0000313" key="1">
    <source>
        <dbReference type="EMBL" id="MBE4907558.1"/>
    </source>
</evidence>
<name>A0ABR9QGG2_9BACI</name>
<gene>
    <name evidence="1" type="ORF">IMZ08_05705</name>
</gene>
<proteinExistence type="predicted"/>
<dbReference type="RefSeq" id="WP_193535035.1">
    <property type="nucleotide sequence ID" value="NZ_JADCLJ010000011.1"/>
</dbReference>
<comment type="caution">
    <text evidence="1">The sequence shown here is derived from an EMBL/GenBank/DDBJ whole genome shotgun (WGS) entry which is preliminary data.</text>
</comment>
<protein>
    <submittedName>
        <fullName evidence="1">Uncharacterized protein</fullName>
    </submittedName>
</protein>
<sequence length="105" mass="12058">MSLHTTSTNRTTSEAAWGTIEKLCDLPELHIRVKLGKKIYLYNRYKIIQAIDTNLTYSEKTEVLNALSNIVHRKGDISSYIRVVLIGIIVRQESNTFKNSEYNVL</sequence>
<evidence type="ECO:0000313" key="2">
    <source>
        <dbReference type="Proteomes" id="UP001516662"/>
    </source>
</evidence>
<dbReference type="EMBL" id="JADCLJ010000011">
    <property type="protein sequence ID" value="MBE4907558.1"/>
    <property type="molecule type" value="Genomic_DNA"/>
</dbReference>
<accession>A0ABR9QGG2</accession>
<dbReference type="Proteomes" id="UP001516662">
    <property type="component" value="Unassembled WGS sequence"/>
</dbReference>
<organism evidence="1 2">
    <name type="scientific">Litchfieldia luteola</name>
    <dbReference type="NCBI Taxonomy" id="682179"/>
    <lineage>
        <taxon>Bacteria</taxon>
        <taxon>Bacillati</taxon>
        <taxon>Bacillota</taxon>
        <taxon>Bacilli</taxon>
        <taxon>Bacillales</taxon>
        <taxon>Bacillaceae</taxon>
        <taxon>Litchfieldia</taxon>
    </lineage>
</organism>